<comment type="caution">
    <text evidence="2">The sequence shown here is derived from an EMBL/GenBank/DDBJ whole genome shotgun (WGS) entry which is preliminary data.</text>
</comment>
<evidence type="ECO:0000313" key="3">
    <source>
        <dbReference type="Proteomes" id="UP000700732"/>
    </source>
</evidence>
<keyword evidence="1" id="KW-0472">Membrane</keyword>
<sequence>MLVFFIIPTLNKILLIIILTITYLLAYKYLYKYNLN</sequence>
<keyword evidence="1" id="KW-1133">Transmembrane helix</keyword>
<accession>A0ABR6WB96</accession>
<keyword evidence="1" id="KW-0812">Transmembrane</keyword>
<proteinExistence type="predicted"/>
<organism evidence="2 3">
    <name type="scientific">Spirosoma utsteinense</name>
    <dbReference type="NCBI Taxonomy" id="2585773"/>
    <lineage>
        <taxon>Bacteria</taxon>
        <taxon>Pseudomonadati</taxon>
        <taxon>Bacteroidota</taxon>
        <taxon>Cytophagia</taxon>
        <taxon>Cytophagales</taxon>
        <taxon>Cytophagaceae</taxon>
        <taxon>Spirosoma</taxon>
    </lineage>
</organism>
<protein>
    <submittedName>
        <fullName evidence="2">Uncharacterized protein</fullName>
    </submittedName>
</protein>
<feature type="transmembrane region" description="Helical" evidence="1">
    <location>
        <begin position="12"/>
        <end position="31"/>
    </location>
</feature>
<evidence type="ECO:0000256" key="1">
    <source>
        <dbReference type="SAM" id="Phobius"/>
    </source>
</evidence>
<dbReference type="Proteomes" id="UP000700732">
    <property type="component" value="Unassembled WGS sequence"/>
</dbReference>
<keyword evidence="3" id="KW-1185">Reference proteome</keyword>
<name>A0ABR6WB96_9BACT</name>
<reference evidence="2 3" key="1">
    <citation type="submission" date="2019-06" db="EMBL/GenBank/DDBJ databases">
        <title>Spirosoma utsteinense sp. nov. isolated from Antarctic ice-free soils.</title>
        <authorList>
            <person name="Tahon G."/>
        </authorList>
    </citation>
    <scope>NUCLEOTIDE SEQUENCE [LARGE SCALE GENOMIC DNA]</scope>
    <source>
        <strain evidence="2 3">LMG 31447</strain>
    </source>
</reference>
<gene>
    <name evidence="2" type="ORF">FH603_4368</name>
</gene>
<evidence type="ECO:0000313" key="2">
    <source>
        <dbReference type="EMBL" id="MBC3793845.1"/>
    </source>
</evidence>
<dbReference type="EMBL" id="VFIA01000032">
    <property type="protein sequence ID" value="MBC3793845.1"/>
    <property type="molecule type" value="Genomic_DNA"/>
</dbReference>